<name>A0A0C3D5A4_9AGAM</name>
<protein>
    <submittedName>
        <fullName evidence="1">Uncharacterized protein</fullName>
    </submittedName>
</protein>
<evidence type="ECO:0000313" key="1">
    <source>
        <dbReference type="EMBL" id="KIM51584.1"/>
    </source>
</evidence>
<dbReference type="InParanoid" id="A0A0C3D5A4"/>
<keyword evidence="2" id="KW-1185">Reference proteome</keyword>
<organism evidence="1 2">
    <name type="scientific">Scleroderma citrinum Foug A</name>
    <dbReference type="NCBI Taxonomy" id="1036808"/>
    <lineage>
        <taxon>Eukaryota</taxon>
        <taxon>Fungi</taxon>
        <taxon>Dikarya</taxon>
        <taxon>Basidiomycota</taxon>
        <taxon>Agaricomycotina</taxon>
        <taxon>Agaricomycetes</taxon>
        <taxon>Agaricomycetidae</taxon>
        <taxon>Boletales</taxon>
        <taxon>Sclerodermatineae</taxon>
        <taxon>Sclerodermataceae</taxon>
        <taxon>Scleroderma</taxon>
    </lineage>
</organism>
<dbReference type="HOGENOM" id="CLU_2360980_0_0_1"/>
<evidence type="ECO:0000313" key="2">
    <source>
        <dbReference type="Proteomes" id="UP000053989"/>
    </source>
</evidence>
<dbReference type="EMBL" id="KN822250">
    <property type="protein sequence ID" value="KIM51584.1"/>
    <property type="molecule type" value="Genomic_DNA"/>
</dbReference>
<dbReference type="Proteomes" id="UP000053989">
    <property type="component" value="Unassembled WGS sequence"/>
</dbReference>
<accession>A0A0C3D5A4</accession>
<reference evidence="1 2" key="1">
    <citation type="submission" date="2014-04" db="EMBL/GenBank/DDBJ databases">
        <authorList>
            <consortium name="DOE Joint Genome Institute"/>
            <person name="Kuo A."/>
            <person name="Kohler A."/>
            <person name="Nagy L.G."/>
            <person name="Floudas D."/>
            <person name="Copeland A."/>
            <person name="Barry K.W."/>
            <person name="Cichocki N."/>
            <person name="Veneault-Fourrey C."/>
            <person name="LaButti K."/>
            <person name="Lindquist E.A."/>
            <person name="Lipzen A."/>
            <person name="Lundell T."/>
            <person name="Morin E."/>
            <person name="Murat C."/>
            <person name="Sun H."/>
            <person name="Tunlid A."/>
            <person name="Henrissat B."/>
            <person name="Grigoriev I.V."/>
            <person name="Hibbett D.S."/>
            <person name="Martin F."/>
            <person name="Nordberg H.P."/>
            <person name="Cantor M.N."/>
            <person name="Hua S.X."/>
        </authorList>
    </citation>
    <scope>NUCLEOTIDE SEQUENCE [LARGE SCALE GENOMIC DNA]</scope>
    <source>
        <strain evidence="1 2">Foug A</strain>
    </source>
</reference>
<gene>
    <name evidence="1" type="ORF">SCLCIDRAFT_625412</name>
</gene>
<dbReference type="AlphaFoldDB" id="A0A0C3D5A4"/>
<proteinExistence type="predicted"/>
<reference evidence="2" key="2">
    <citation type="submission" date="2015-01" db="EMBL/GenBank/DDBJ databases">
        <title>Evolutionary Origins and Diversification of the Mycorrhizal Mutualists.</title>
        <authorList>
            <consortium name="DOE Joint Genome Institute"/>
            <consortium name="Mycorrhizal Genomics Consortium"/>
            <person name="Kohler A."/>
            <person name="Kuo A."/>
            <person name="Nagy L.G."/>
            <person name="Floudas D."/>
            <person name="Copeland A."/>
            <person name="Barry K.W."/>
            <person name="Cichocki N."/>
            <person name="Veneault-Fourrey C."/>
            <person name="LaButti K."/>
            <person name="Lindquist E.A."/>
            <person name="Lipzen A."/>
            <person name="Lundell T."/>
            <person name="Morin E."/>
            <person name="Murat C."/>
            <person name="Riley R."/>
            <person name="Ohm R."/>
            <person name="Sun H."/>
            <person name="Tunlid A."/>
            <person name="Henrissat B."/>
            <person name="Grigoriev I.V."/>
            <person name="Hibbett D.S."/>
            <person name="Martin F."/>
        </authorList>
    </citation>
    <scope>NUCLEOTIDE SEQUENCE [LARGE SCALE GENOMIC DNA]</scope>
    <source>
        <strain evidence="2">Foug A</strain>
    </source>
</reference>
<sequence>MDCSRTAHTILSGLGKKVASLTTLTRAEERQGDAPHSLNDQLITRKVYFGAITTSNLPAISSMSIYGACCWSTQQCALTLPPRERPTEQEFHIRNP</sequence>